<dbReference type="GO" id="GO:0016805">
    <property type="term" value="F:dipeptidase activity"/>
    <property type="evidence" value="ECO:0007669"/>
    <property type="project" value="TreeGrafter"/>
</dbReference>
<comment type="similarity">
    <text evidence="2">Belongs to the peptidase M20A family.</text>
</comment>
<accession>A0A5N6IDD0</accession>
<proteinExistence type="inferred from homology"/>
<dbReference type="Gene3D" id="3.40.630.10">
    <property type="entry name" value="Zn peptidases"/>
    <property type="match status" value="1"/>
</dbReference>
<comment type="similarity">
    <text evidence="7">Belongs to the major facilitator superfamily. Allantoate permease family.</text>
</comment>
<dbReference type="InterPro" id="IPR011701">
    <property type="entry name" value="MFS"/>
</dbReference>
<dbReference type="OrthoDB" id="6730379at2759"/>
<keyword evidence="4" id="KW-0812">Transmembrane</keyword>
<dbReference type="GO" id="GO:0022857">
    <property type="term" value="F:transmembrane transporter activity"/>
    <property type="evidence" value="ECO:0007669"/>
    <property type="project" value="InterPro"/>
</dbReference>
<dbReference type="CDD" id="cd05672">
    <property type="entry name" value="M20_ACY1L2-like"/>
    <property type="match status" value="1"/>
</dbReference>
<sequence>MEYRRDQVKRVISEYLAGVDDLLRQVNLNIHSNPELAYEERYAHDTISTFLENLGVPVIRSAYGLATCFEATGGSGGRCVNFNAELDALPGIGHACGHNLIATASVAAFLALRHALAEFAVPGRVQLLGTPAEEDGGGKIDLLKRGAYEKAGLSLMVHPMAQSSFRDRAVIGAAGQRSIACVDLVCTYTGVSAHAGANPWEGVNALDAFVTAYMNISALRQQIQPQERIHGTILEAPKITNAIPEKTVAKFSVRSPTMSSLAALSDRVRHCLQAGALATGCHASFEDTPAYADLLVNPPLCAEYCRSMQEQGERLLLEAEEVMTGSTDQGNVSYALPALHAIIGIPVSNGAQNHTHEFCVASGEPAAYQIILKAAAAMAMTGWAFLTDDSFSAKMGNVADLVASEARKVRWKIDCVLLPLLGVCYMLQFLDKQTLSYASLLGILEDVQLVDRQFSWTASIFYFGFIFWSYPTVYLSVRLPIGKYLSCTVILWAAVLMCHAACRSFASLMVTRFFLGALEASIAPGFSLITGKWYTRKEQPLRYGLWFAGSAVASLFGGLAAYGIGHLKGALAAWQYLFLIFGGITAFWGTVMVVLLPDSTNNALWLRKAQRQVAAYRVLEPAQEARGGGYKPYQVVEAFKDPVTWCLSLYSFSVNIANGGLTSFGSLVIQGFGYEGIQALLIQMPTGAAQLGFIIVGAVLCSYFRDLRTIVIFCFAVISMIGMVLMYALDENNQSGRLAGFCLSLAFSASMPISLSLVTSNVGGMTKKATVNACVLVMYCVGNVVGPQFFNVRDAPNYPQGIRASLAGFCLGAFFIALLRVYLMWANARRGRQPNGEESMVSDHEDKTDWEIPSFRYVL</sequence>
<protein>
    <submittedName>
        <fullName evidence="8">Major facilitator superfamily domain-containing protein</fullName>
    </submittedName>
</protein>
<dbReference type="SUPFAM" id="SSF53187">
    <property type="entry name" value="Zn-dependent exopeptidases"/>
    <property type="match status" value="1"/>
</dbReference>
<evidence type="ECO:0000256" key="5">
    <source>
        <dbReference type="ARBA" id="ARBA00022989"/>
    </source>
</evidence>
<dbReference type="GO" id="GO:0016020">
    <property type="term" value="C:membrane"/>
    <property type="evidence" value="ECO:0007669"/>
    <property type="project" value="UniProtKB-SubCell"/>
</dbReference>
<name>A0A5N7D6A9_9EURO</name>
<evidence type="ECO:0000313" key="9">
    <source>
        <dbReference type="Proteomes" id="UP000325579"/>
    </source>
</evidence>
<dbReference type="Gene3D" id="3.30.70.360">
    <property type="match status" value="1"/>
</dbReference>
<dbReference type="InterPro" id="IPR011650">
    <property type="entry name" value="Peptidase_M20_dimer"/>
</dbReference>
<dbReference type="SUPFAM" id="SSF103473">
    <property type="entry name" value="MFS general substrate transporter"/>
    <property type="match status" value="1"/>
</dbReference>
<evidence type="ECO:0000256" key="6">
    <source>
        <dbReference type="ARBA" id="ARBA00023136"/>
    </source>
</evidence>
<evidence type="ECO:0000256" key="3">
    <source>
        <dbReference type="ARBA" id="ARBA00022448"/>
    </source>
</evidence>
<keyword evidence="3" id="KW-0813">Transport</keyword>
<reference evidence="8 9" key="1">
    <citation type="submission" date="2019-04" db="EMBL/GenBank/DDBJ databases">
        <authorList>
            <consortium name="DOE Joint Genome Institute"/>
            <person name="Mondo S."/>
            <person name="Kjaerbolling I."/>
            <person name="Vesth T."/>
            <person name="Frisvad J.C."/>
            <person name="Nybo J.L."/>
            <person name="Theobald S."/>
            <person name="Kildgaard S."/>
            <person name="Isbrandt T."/>
            <person name="Kuo A."/>
            <person name="Sato A."/>
            <person name="Lyhne E.K."/>
            <person name="Kogle M.E."/>
            <person name="Wiebenga A."/>
            <person name="Kun R.S."/>
            <person name="Lubbers R.J."/>
            <person name="Makela M.R."/>
            <person name="Barry K."/>
            <person name="Chovatia M."/>
            <person name="Clum A."/>
            <person name="Daum C."/>
            <person name="Haridas S."/>
            <person name="He G."/>
            <person name="LaButti K."/>
            <person name="Lipzen A."/>
            <person name="Riley R."/>
            <person name="Salamov A."/>
            <person name="Simmons B.A."/>
            <person name="Magnuson J.K."/>
            <person name="Henrissat B."/>
            <person name="Mortensen U.H."/>
            <person name="Larsen T.O."/>
            <person name="Devries R.P."/>
            <person name="Grigoriev I.V."/>
            <person name="Machida M."/>
            <person name="Baker S.E."/>
            <person name="Andersen M.R."/>
            <person name="Cantor M.N."/>
            <person name="Hua S.X."/>
        </authorList>
    </citation>
    <scope>NUCLEOTIDE SEQUENCE [LARGE SCALE GENOMIC DNA]</scope>
    <source>
        <strain evidence="8 9">CBS 119388</strain>
    </source>
</reference>
<dbReference type="PANTHER" id="PTHR30575">
    <property type="entry name" value="PEPTIDASE M20"/>
    <property type="match status" value="1"/>
</dbReference>
<dbReference type="EMBL" id="ML736795">
    <property type="protein sequence ID" value="KAE8401884.1"/>
    <property type="molecule type" value="Genomic_DNA"/>
</dbReference>
<evidence type="ECO:0000256" key="2">
    <source>
        <dbReference type="ARBA" id="ARBA00006247"/>
    </source>
</evidence>
<dbReference type="InterPro" id="IPR017439">
    <property type="entry name" value="Amidohydrolase"/>
</dbReference>
<evidence type="ECO:0000256" key="7">
    <source>
        <dbReference type="ARBA" id="ARBA00037968"/>
    </source>
</evidence>
<dbReference type="RefSeq" id="XP_031939203.1">
    <property type="nucleotide sequence ID" value="XM_032085035.1"/>
</dbReference>
<dbReference type="Pfam" id="PF01546">
    <property type="entry name" value="Peptidase_M20"/>
    <property type="match status" value="1"/>
</dbReference>
<dbReference type="Gene3D" id="1.20.1250.20">
    <property type="entry name" value="MFS general substrate transporter like domains"/>
    <property type="match status" value="2"/>
</dbReference>
<dbReference type="NCBIfam" id="TIGR01891">
    <property type="entry name" value="amidohydrolases"/>
    <property type="match status" value="1"/>
</dbReference>
<dbReference type="InterPro" id="IPR036259">
    <property type="entry name" value="MFS_trans_sf"/>
</dbReference>
<dbReference type="GeneID" id="43669726"/>
<keyword evidence="9" id="KW-1185">Reference proteome</keyword>
<dbReference type="InterPro" id="IPR020846">
    <property type="entry name" value="MFS_dom"/>
</dbReference>
<keyword evidence="6" id="KW-0472">Membrane</keyword>
<comment type="subcellular location">
    <subcellularLocation>
        <location evidence="1">Membrane</location>
        <topology evidence="1">Multi-pass membrane protein</topology>
    </subcellularLocation>
</comment>
<dbReference type="FunFam" id="1.20.1250.20:FF:000064">
    <property type="entry name" value="MFS allantoate transporter"/>
    <property type="match status" value="1"/>
</dbReference>
<dbReference type="Pfam" id="PF07687">
    <property type="entry name" value="M20_dimer"/>
    <property type="match status" value="1"/>
</dbReference>
<keyword evidence="5" id="KW-1133">Transmembrane helix</keyword>
<dbReference type="PANTHER" id="PTHR30575:SF8">
    <property type="entry name" value="PEPTIDASE M20 DOMAIN-CONTAINING PROTEIN 2"/>
    <property type="match status" value="1"/>
</dbReference>
<dbReference type="InterPro" id="IPR052030">
    <property type="entry name" value="Peptidase_M20/M20A_hydrolases"/>
</dbReference>
<evidence type="ECO:0000256" key="4">
    <source>
        <dbReference type="ARBA" id="ARBA00022692"/>
    </source>
</evidence>
<dbReference type="InterPro" id="IPR002933">
    <property type="entry name" value="Peptidase_M20"/>
</dbReference>
<dbReference type="SUPFAM" id="SSF55031">
    <property type="entry name" value="Bacterial exopeptidase dimerisation domain"/>
    <property type="match status" value="1"/>
</dbReference>
<organism evidence="8 9">
    <name type="scientific">Aspergillus pseudonomiae</name>
    <dbReference type="NCBI Taxonomy" id="1506151"/>
    <lineage>
        <taxon>Eukaryota</taxon>
        <taxon>Fungi</taxon>
        <taxon>Dikarya</taxon>
        <taxon>Ascomycota</taxon>
        <taxon>Pezizomycotina</taxon>
        <taxon>Eurotiomycetes</taxon>
        <taxon>Eurotiomycetidae</taxon>
        <taxon>Eurotiales</taxon>
        <taxon>Aspergillaceae</taxon>
        <taxon>Aspergillus</taxon>
        <taxon>Aspergillus subgen. Circumdati</taxon>
    </lineage>
</organism>
<evidence type="ECO:0000313" key="8">
    <source>
        <dbReference type="EMBL" id="KAE8401884.1"/>
    </source>
</evidence>
<dbReference type="FunFam" id="3.30.70.360:FF:000004">
    <property type="entry name" value="Peptidase M20 domain-containing protein 2"/>
    <property type="match status" value="1"/>
</dbReference>
<gene>
    <name evidence="8" type="ORF">BDV37DRAFT_273331</name>
</gene>
<dbReference type="InterPro" id="IPR036264">
    <property type="entry name" value="Bact_exopeptidase_dim_dom"/>
</dbReference>
<dbReference type="AlphaFoldDB" id="A0A5N7D6A9"/>
<accession>A0A5N7D6A9</accession>
<dbReference type="Pfam" id="PF07690">
    <property type="entry name" value="MFS_1"/>
    <property type="match status" value="1"/>
</dbReference>
<dbReference type="PROSITE" id="PS50850">
    <property type="entry name" value="MFS"/>
    <property type="match status" value="1"/>
</dbReference>
<dbReference type="Proteomes" id="UP000325579">
    <property type="component" value="Unassembled WGS sequence"/>
</dbReference>
<evidence type="ECO:0000256" key="1">
    <source>
        <dbReference type="ARBA" id="ARBA00004141"/>
    </source>
</evidence>